<reference evidence="9 10" key="1">
    <citation type="submission" date="2013-11" db="EMBL/GenBank/DDBJ databases">
        <title>Opisthorchis viverrini - life in the bile duct.</title>
        <authorList>
            <person name="Young N.D."/>
            <person name="Nagarajan N."/>
            <person name="Lin S.J."/>
            <person name="Korhonen P.K."/>
            <person name="Jex A.R."/>
            <person name="Hall R.S."/>
            <person name="Safavi-Hemami H."/>
            <person name="Kaewkong W."/>
            <person name="Bertrand D."/>
            <person name="Gao S."/>
            <person name="Seet Q."/>
            <person name="Wongkham S."/>
            <person name="Teh B.T."/>
            <person name="Wongkham C."/>
            <person name="Intapan P.M."/>
            <person name="Maleewong W."/>
            <person name="Yang X."/>
            <person name="Hu M."/>
            <person name="Wang Z."/>
            <person name="Hofmann A."/>
            <person name="Sternberg P.W."/>
            <person name="Tan P."/>
            <person name="Wang J."/>
            <person name="Gasser R.B."/>
        </authorList>
    </citation>
    <scope>NUCLEOTIDE SEQUENCE [LARGE SCALE GENOMIC DNA]</scope>
</reference>
<feature type="coiled-coil region" evidence="7">
    <location>
        <begin position="420"/>
        <end position="447"/>
    </location>
</feature>
<dbReference type="AlphaFoldDB" id="A0A074ZWI0"/>
<evidence type="ECO:0000256" key="5">
    <source>
        <dbReference type="ARBA" id="ARBA00023069"/>
    </source>
</evidence>
<evidence type="ECO:0000313" key="10">
    <source>
        <dbReference type="Proteomes" id="UP000054324"/>
    </source>
</evidence>
<feature type="region of interest" description="Disordered" evidence="8">
    <location>
        <begin position="547"/>
        <end position="609"/>
    </location>
</feature>
<evidence type="ECO:0000256" key="7">
    <source>
        <dbReference type="SAM" id="Coils"/>
    </source>
</evidence>
<feature type="coiled-coil region" evidence="7">
    <location>
        <begin position="50"/>
        <end position="84"/>
    </location>
</feature>
<keyword evidence="4 7" id="KW-0175">Coiled coil</keyword>
<evidence type="ECO:0000256" key="1">
    <source>
        <dbReference type="ARBA" id="ARBA00004138"/>
    </source>
</evidence>
<dbReference type="OrthoDB" id="166611at2759"/>
<name>A0A074ZWI0_OPIVI</name>
<dbReference type="STRING" id="6198.A0A074ZWI0"/>
<evidence type="ECO:0000256" key="6">
    <source>
        <dbReference type="ARBA" id="ARBA00023273"/>
    </source>
</evidence>
<dbReference type="RefSeq" id="XP_009164778.1">
    <property type="nucleotide sequence ID" value="XM_009166514.1"/>
</dbReference>
<feature type="coiled-coil region" evidence="7">
    <location>
        <begin position="284"/>
        <end position="323"/>
    </location>
</feature>
<dbReference type="PANTHER" id="PTHR31954">
    <property type="entry name" value="CILIA- AND FLAGELLA-ASSOCIATED PROTEIN 157"/>
    <property type="match status" value="1"/>
</dbReference>
<gene>
    <name evidence="9" type="ORF">T265_12965</name>
</gene>
<dbReference type="InterPro" id="IPR038844">
    <property type="entry name" value="CFAP157"/>
</dbReference>
<evidence type="ECO:0000313" key="9">
    <source>
        <dbReference type="EMBL" id="KER31491.1"/>
    </source>
</evidence>
<evidence type="ECO:0000256" key="4">
    <source>
        <dbReference type="ARBA" id="ARBA00023054"/>
    </source>
</evidence>
<evidence type="ECO:0000256" key="3">
    <source>
        <dbReference type="ARBA" id="ARBA00014087"/>
    </source>
</evidence>
<keyword evidence="10" id="KW-1185">Reference proteome</keyword>
<feature type="region of interest" description="Disordered" evidence="8">
    <location>
        <begin position="114"/>
        <end position="153"/>
    </location>
</feature>
<dbReference type="GeneID" id="20327133"/>
<dbReference type="KEGG" id="ovi:T265_12965"/>
<feature type="region of interest" description="Disordered" evidence="8">
    <location>
        <begin position="1"/>
        <end position="36"/>
    </location>
</feature>
<protein>
    <recommendedName>
        <fullName evidence="3">Cilia- and flagella-associated protein 157</fullName>
    </recommendedName>
</protein>
<evidence type="ECO:0000256" key="8">
    <source>
        <dbReference type="SAM" id="MobiDB-lite"/>
    </source>
</evidence>
<organism evidence="9 10">
    <name type="scientific">Opisthorchis viverrini</name>
    <name type="common">Southeast Asian liver fluke</name>
    <dbReference type="NCBI Taxonomy" id="6198"/>
    <lineage>
        <taxon>Eukaryota</taxon>
        <taxon>Metazoa</taxon>
        <taxon>Spiralia</taxon>
        <taxon>Lophotrochozoa</taxon>
        <taxon>Platyhelminthes</taxon>
        <taxon>Trematoda</taxon>
        <taxon>Digenea</taxon>
        <taxon>Opisthorchiida</taxon>
        <taxon>Opisthorchiata</taxon>
        <taxon>Opisthorchiidae</taxon>
        <taxon>Opisthorchis</taxon>
    </lineage>
</organism>
<sequence>PPKKKETDKQKRGSESSGHDVKLVDATLPTDSPSNLTESIQDGVAEKVQNECQELIVKEYERRVQSLQNHLRTLMEENEEATAEMSLGMTVADIAELGTSTTGRLDKNFQVADDYPDSMEDVSDKSDQPNPKLTPLDELSSHPSSNELEFSSEKCPPRNILSNYVFLRALREAIGTHNYQMYGCAHCGLDWRSALPWDSATTRCSGLPHLHHPRLWKQRIRKPLRPLKINPLLRSYVNKLQGRSVRRNSTRIPLYLSQSAAEIHSLDVFLANRDAMIHQCQYLEKCLERMEMEHQKDLDELTRQNLEDRALLKKNAMKRLEEVASEFRNDAYDRLKPVFRELLQENISIDEGLVQLTGAIQSLTKENAELGVTHRNLQRERRQLGNEHIKLATHNSAVIKLTHLLVVHQNRLDSMSQEQISDCLSALDSLKGQCTELERQEARAAESLERTKDGCELKGKQIEMLRKLSEAHISWTADTAKALSKATELIQNFMCCSTPEETSIEETAKVIEGIVYHLRPSLIALPKEDNAAILDFSWEDDKLEESLSVSEADKNDVVSSDEDKSEASGISEPHGWQIDDTIEVSEPEPASDEELTPARSSTSAKPLDTKDNVGLQHRFMYLDQIGTNLPLLQLNDYCPSSKEWQELLNCFVKHLPGREKLADDVTPDKDENGCLLPGDLYLIPPPGATIPTAKEQTHMLKRYEVEKLFAPLAEQSVVR</sequence>
<evidence type="ECO:0000256" key="2">
    <source>
        <dbReference type="ARBA" id="ARBA00010841"/>
    </source>
</evidence>
<feature type="non-terminal residue" evidence="9">
    <location>
        <position position="719"/>
    </location>
</feature>
<feature type="non-terminal residue" evidence="9">
    <location>
        <position position="1"/>
    </location>
</feature>
<comment type="similarity">
    <text evidence="2">Belongs to the CFAP157 family.</text>
</comment>
<dbReference type="PANTHER" id="PTHR31954:SF1">
    <property type="entry name" value="CILIA- AND FLAGELLA-ASSOCIATED PROTEIN 157"/>
    <property type="match status" value="1"/>
</dbReference>
<feature type="compositionally biased region" description="Basic and acidic residues" evidence="8">
    <location>
        <begin position="551"/>
        <end position="566"/>
    </location>
</feature>
<accession>A0A074ZWI0</accession>
<proteinExistence type="inferred from homology"/>
<keyword evidence="5" id="KW-0969">Cilium</keyword>
<feature type="compositionally biased region" description="Acidic residues" evidence="8">
    <location>
        <begin position="580"/>
        <end position="595"/>
    </location>
</feature>
<feature type="compositionally biased region" description="Basic and acidic residues" evidence="8">
    <location>
        <begin position="1"/>
        <end position="23"/>
    </location>
</feature>
<dbReference type="GO" id="GO:0036064">
    <property type="term" value="C:ciliary basal body"/>
    <property type="evidence" value="ECO:0007669"/>
    <property type="project" value="TreeGrafter"/>
</dbReference>
<dbReference type="EMBL" id="KL596645">
    <property type="protein sequence ID" value="KER31491.1"/>
    <property type="molecule type" value="Genomic_DNA"/>
</dbReference>
<dbReference type="CTD" id="20327133"/>
<comment type="subcellular location">
    <subcellularLocation>
        <location evidence="1">Cell projection</location>
        <location evidence="1">Cilium</location>
    </subcellularLocation>
</comment>
<dbReference type="GO" id="GO:0008017">
    <property type="term" value="F:microtubule binding"/>
    <property type="evidence" value="ECO:0007669"/>
    <property type="project" value="TreeGrafter"/>
</dbReference>
<keyword evidence="6" id="KW-0966">Cell projection</keyword>
<dbReference type="Proteomes" id="UP000054324">
    <property type="component" value="Unassembled WGS sequence"/>
</dbReference>